<gene>
    <name evidence="1" type="ORF">L195_g028537</name>
</gene>
<reference evidence="1 2" key="1">
    <citation type="journal article" date="2014" name="Am. J. Bot.">
        <title>Genome assembly and annotation for red clover (Trifolium pratense; Fabaceae).</title>
        <authorList>
            <person name="Istvanek J."/>
            <person name="Jaros M."/>
            <person name="Krenek A."/>
            <person name="Repkova J."/>
        </authorList>
    </citation>
    <scope>NUCLEOTIDE SEQUENCE [LARGE SCALE GENOMIC DNA]</scope>
    <source>
        <strain evidence="2">cv. Tatra</strain>
        <tissue evidence="1">Young leaves</tissue>
    </source>
</reference>
<sequence length="139" mass="16486">MDIGNNSEESDDAMNESYKYLKDLEERVKQVRYRFPNLIPYSVDPQCVTQPHIVPGLFHSAPQESPLDADGFINEQSPAPTDYYAYVLRKEKTEQYLKYYVEVLRKDRKKTEQYLKKDLIQEKVEQMRHAHPNLIPYPM</sequence>
<proteinExistence type="predicted"/>
<accession>A0A2K3L275</accession>
<feature type="non-terminal residue" evidence="1">
    <location>
        <position position="139"/>
    </location>
</feature>
<dbReference type="AlphaFoldDB" id="A0A2K3L275"/>
<protein>
    <submittedName>
        <fullName evidence="1">Uncharacterized protein</fullName>
    </submittedName>
</protein>
<comment type="caution">
    <text evidence="1">The sequence shown here is derived from an EMBL/GenBank/DDBJ whole genome shotgun (WGS) entry which is preliminary data.</text>
</comment>
<name>A0A2K3L275_TRIPR</name>
<dbReference type="Proteomes" id="UP000236291">
    <property type="component" value="Unassembled WGS sequence"/>
</dbReference>
<organism evidence="1 2">
    <name type="scientific">Trifolium pratense</name>
    <name type="common">Red clover</name>
    <dbReference type="NCBI Taxonomy" id="57577"/>
    <lineage>
        <taxon>Eukaryota</taxon>
        <taxon>Viridiplantae</taxon>
        <taxon>Streptophyta</taxon>
        <taxon>Embryophyta</taxon>
        <taxon>Tracheophyta</taxon>
        <taxon>Spermatophyta</taxon>
        <taxon>Magnoliopsida</taxon>
        <taxon>eudicotyledons</taxon>
        <taxon>Gunneridae</taxon>
        <taxon>Pentapetalae</taxon>
        <taxon>rosids</taxon>
        <taxon>fabids</taxon>
        <taxon>Fabales</taxon>
        <taxon>Fabaceae</taxon>
        <taxon>Papilionoideae</taxon>
        <taxon>50 kb inversion clade</taxon>
        <taxon>NPAAA clade</taxon>
        <taxon>Hologalegina</taxon>
        <taxon>IRL clade</taxon>
        <taxon>Trifolieae</taxon>
        <taxon>Trifolium</taxon>
    </lineage>
</organism>
<dbReference type="EMBL" id="ASHM01024924">
    <property type="protein sequence ID" value="PNX72644.1"/>
    <property type="molecule type" value="Genomic_DNA"/>
</dbReference>
<evidence type="ECO:0000313" key="2">
    <source>
        <dbReference type="Proteomes" id="UP000236291"/>
    </source>
</evidence>
<evidence type="ECO:0000313" key="1">
    <source>
        <dbReference type="EMBL" id="PNX72644.1"/>
    </source>
</evidence>
<reference evidence="1 2" key="2">
    <citation type="journal article" date="2017" name="Front. Plant Sci.">
        <title>Gene Classification and Mining of Molecular Markers Useful in Red Clover (Trifolium pratense) Breeding.</title>
        <authorList>
            <person name="Istvanek J."/>
            <person name="Dluhosova J."/>
            <person name="Dluhos P."/>
            <person name="Patkova L."/>
            <person name="Nedelnik J."/>
            <person name="Repkova J."/>
        </authorList>
    </citation>
    <scope>NUCLEOTIDE SEQUENCE [LARGE SCALE GENOMIC DNA]</scope>
    <source>
        <strain evidence="2">cv. Tatra</strain>
        <tissue evidence="1">Young leaves</tissue>
    </source>
</reference>